<evidence type="ECO:0000256" key="7">
    <source>
        <dbReference type="ARBA" id="ARBA00022962"/>
    </source>
</evidence>
<dbReference type="PRINTS" id="PR00099">
    <property type="entry name" value="CPSGATASE"/>
</dbReference>
<gene>
    <name evidence="13" type="primary">PAB1_2</name>
    <name evidence="13" type="ORF">C6P45_005032</name>
</gene>
<dbReference type="PANTHER" id="PTHR11236:SF18">
    <property type="entry name" value="AMINODEOXYCHORISMATE SYNTHASE"/>
    <property type="match status" value="1"/>
</dbReference>
<dbReference type="InterPro" id="IPR019999">
    <property type="entry name" value="Anth_synth_I-like"/>
</dbReference>
<dbReference type="Gene3D" id="3.40.50.880">
    <property type="match status" value="1"/>
</dbReference>
<evidence type="ECO:0000259" key="12">
    <source>
        <dbReference type="Pfam" id="PF04715"/>
    </source>
</evidence>
<dbReference type="Pfam" id="PF00425">
    <property type="entry name" value="Chorismate_bind"/>
    <property type="match status" value="1"/>
</dbReference>
<evidence type="ECO:0000256" key="6">
    <source>
        <dbReference type="ARBA" id="ARBA00022909"/>
    </source>
</evidence>
<name>A0A9P6WE27_MAUEX</name>
<comment type="similarity">
    <text evidence="3">In the C-terminal section; belongs to the anthranilate synthase component I family.</text>
</comment>
<dbReference type="CDD" id="cd01743">
    <property type="entry name" value="GATase1_Anthranilate_Synthase"/>
    <property type="match status" value="1"/>
</dbReference>
<dbReference type="InterPro" id="IPR006221">
    <property type="entry name" value="TrpG/PapA_dom"/>
</dbReference>
<dbReference type="GO" id="GO:0000162">
    <property type="term" value="P:L-tryptophan biosynthetic process"/>
    <property type="evidence" value="ECO:0007669"/>
    <property type="project" value="TreeGrafter"/>
</dbReference>
<dbReference type="EMBL" id="PUHR01000008">
    <property type="protein sequence ID" value="KAG0671767.1"/>
    <property type="molecule type" value="Genomic_DNA"/>
</dbReference>
<evidence type="ECO:0000313" key="14">
    <source>
        <dbReference type="Proteomes" id="UP000750334"/>
    </source>
</evidence>
<dbReference type="InterPro" id="IPR005801">
    <property type="entry name" value="ADC_synthase"/>
</dbReference>
<evidence type="ECO:0000256" key="4">
    <source>
        <dbReference type="ARBA" id="ARBA00013139"/>
    </source>
</evidence>
<dbReference type="Pfam" id="PF04715">
    <property type="entry name" value="Anth_synt_I_N"/>
    <property type="match status" value="1"/>
</dbReference>
<comment type="catalytic activity">
    <reaction evidence="1">
        <text>chorismate + L-glutamine = 4-amino-4-deoxychorismate + L-glutamate</text>
        <dbReference type="Rhea" id="RHEA:11672"/>
        <dbReference type="ChEBI" id="CHEBI:29748"/>
        <dbReference type="ChEBI" id="CHEBI:29985"/>
        <dbReference type="ChEBI" id="CHEBI:58359"/>
        <dbReference type="ChEBI" id="CHEBI:58406"/>
        <dbReference type="EC" id="2.6.1.85"/>
    </reaction>
</comment>
<dbReference type="SUPFAM" id="SSF56322">
    <property type="entry name" value="ADC synthase"/>
    <property type="match status" value="1"/>
</dbReference>
<comment type="pathway">
    <text evidence="2">Cofactor biosynthesis; tetrahydrofolate biosynthesis; 4-aminobenzoate from chorismate: step 1/2.</text>
</comment>
<feature type="domain" description="Chorismate-utilising enzyme C-terminal" evidence="11">
    <location>
        <begin position="468"/>
        <end position="740"/>
    </location>
</feature>
<keyword evidence="5" id="KW-0808">Transferase</keyword>
<evidence type="ECO:0000256" key="9">
    <source>
        <dbReference type="ARBA" id="ARBA00031904"/>
    </source>
</evidence>
<evidence type="ECO:0000256" key="1">
    <source>
        <dbReference type="ARBA" id="ARBA00001000"/>
    </source>
</evidence>
<dbReference type="GO" id="GO:0005737">
    <property type="term" value="C:cytoplasm"/>
    <property type="evidence" value="ECO:0007669"/>
    <property type="project" value="TreeGrafter"/>
</dbReference>
<dbReference type="GO" id="GO:0046820">
    <property type="term" value="F:4-amino-4-deoxychorismate synthase activity"/>
    <property type="evidence" value="ECO:0007669"/>
    <property type="project" value="UniProtKB-EC"/>
</dbReference>
<feature type="domain" description="Glutamine amidotransferase" evidence="10">
    <location>
        <begin position="8"/>
        <end position="207"/>
    </location>
</feature>
<keyword evidence="7" id="KW-0315">Glutamine amidotransferase</keyword>
<evidence type="ECO:0000256" key="5">
    <source>
        <dbReference type="ARBA" id="ARBA00022679"/>
    </source>
</evidence>
<dbReference type="Gene3D" id="3.60.120.10">
    <property type="entry name" value="Anthranilate synthase"/>
    <property type="match status" value="1"/>
</dbReference>
<dbReference type="PRINTS" id="PR00096">
    <property type="entry name" value="GATASE"/>
</dbReference>
<dbReference type="NCBIfam" id="TIGR00566">
    <property type="entry name" value="trpG_papA"/>
    <property type="match status" value="1"/>
</dbReference>
<dbReference type="InterPro" id="IPR006805">
    <property type="entry name" value="Anth_synth_I_N"/>
</dbReference>
<sequence>MKQQRILFIDSYDSFTYNVVRLIEEQGTSENPIEVITIHNDTFKDIHQLIEYIGLFDGIVVGPGPGNPLHGSKEVGIINDIFQSSEFDKVPILGICLGFQAMCYSTGAGIDILDTIKHGQVYPINITDHNNQIFEKYPDTFKSTRYHSLHVTNFENLNTIIPLAYTNDENGKLLMATQISGKPWYGVQYHPESCCSELGAQLIQNFMKIIQSTNKSRDHNGDINKVKLLQNTIDLSPISDPTTSDSAQITPILKEYNVSQDPNLTFKICDKLNMDKFIMGSSVVSANRGEWSIIAIPSNDSVVITHYGCLKKTTIYKWQDESLKMKQIHTALNATEPIIAENLEIINEDKETFWHTLGKFMETRSVSVHQDIPFIGGLVGILGYEMGSYIHFNDNEILRPDAKLVYIENSIVINHVNGRLYTCSLTTKFPEEITEIVNTVIEQEGQTQLDWDHTLPKGIDYKIEMASKDAYAKGFDQCQKYMHQGDSYEMCLTTQTQVTPSQRLPPWTIFKTLIKRNPAPFSSFFHFNDILDNSNDILSFISTSPERFLKWDNQTCELRPIKGTVKKSTEMTLEKATEILKSPKEFGENLMILDLIRNDLYELLPNVKVEEFMSVEEYKTVYQLVSVVKAYDMDKSQYAGIDVLKYSLPPGSMTGAPKKITVELLQDKIENKLNASIDDGSRGMYSGVTGYWSANGNGDWSVNIRCMYSYDSGDHWRLGAGGAITVLSTQEGELEEMYTKLESALQVFM</sequence>
<comment type="caution">
    <text evidence="13">The sequence shown here is derived from an EMBL/GenBank/DDBJ whole genome shotgun (WGS) entry which is preliminary data.</text>
</comment>
<reference evidence="13 14" key="1">
    <citation type="submission" date="2020-11" db="EMBL/GenBank/DDBJ databases">
        <title>Kefir isolates.</title>
        <authorList>
            <person name="Marcisauskas S."/>
            <person name="Kim Y."/>
            <person name="Blasche S."/>
        </authorList>
    </citation>
    <scope>NUCLEOTIDE SEQUENCE [LARGE SCALE GENOMIC DNA]</scope>
    <source>
        <strain evidence="13 14">OG2</strain>
    </source>
</reference>
<keyword evidence="14" id="KW-1185">Reference proteome</keyword>
<dbReference type="OrthoDB" id="64220at2759"/>
<dbReference type="GO" id="GO:0046656">
    <property type="term" value="P:folic acid biosynthetic process"/>
    <property type="evidence" value="ECO:0007669"/>
    <property type="project" value="UniProtKB-KW"/>
</dbReference>
<evidence type="ECO:0000259" key="10">
    <source>
        <dbReference type="Pfam" id="PF00117"/>
    </source>
</evidence>
<dbReference type="GO" id="GO:0008153">
    <property type="term" value="P:4-aminobenzoate biosynthetic process"/>
    <property type="evidence" value="ECO:0007669"/>
    <property type="project" value="TreeGrafter"/>
</dbReference>
<dbReference type="InterPro" id="IPR017926">
    <property type="entry name" value="GATASE"/>
</dbReference>
<keyword evidence="6" id="KW-0289">Folate biosynthesis</keyword>
<dbReference type="EC" id="2.6.1.85" evidence="4"/>
<dbReference type="PROSITE" id="PS51273">
    <property type="entry name" value="GATASE_TYPE_1"/>
    <property type="match status" value="1"/>
</dbReference>
<dbReference type="InterPro" id="IPR029062">
    <property type="entry name" value="Class_I_gatase-like"/>
</dbReference>
<organism evidence="13 14">
    <name type="scientific">Maudiozyma exigua</name>
    <name type="common">Yeast</name>
    <name type="synonym">Kazachstania exigua</name>
    <dbReference type="NCBI Taxonomy" id="34358"/>
    <lineage>
        <taxon>Eukaryota</taxon>
        <taxon>Fungi</taxon>
        <taxon>Dikarya</taxon>
        <taxon>Ascomycota</taxon>
        <taxon>Saccharomycotina</taxon>
        <taxon>Saccharomycetes</taxon>
        <taxon>Saccharomycetales</taxon>
        <taxon>Saccharomycetaceae</taxon>
        <taxon>Maudiozyma</taxon>
    </lineage>
</organism>
<evidence type="ECO:0000256" key="3">
    <source>
        <dbReference type="ARBA" id="ARBA00005970"/>
    </source>
</evidence>
<dbReference type="PANTHER" id="PTHR11236">
    <property type="entry name" value="AMINOBENZOATE/ANTHRANILATE SYNTHASE"/>
    <property type="match status" value="1"/>
</dbReference>
<protein>
    <recommendedName>
        <fullName evidence="4">aminodeoxychorismate synthase</fullName>
        <ecNumber evidence="4">2.6.1.85</ecNumber>
    </recommendedName>
    <alternativeName>
        <fullName evidence="8">Para-aminobenzoate synthase</fullName>
    </alternativeName>
    <alternativeName>
        <fullName evidence="9">p-aminobenzoic acid synthase</fullName>
    </alternativeName>
</protein>
<feature type="domain" description="Anthranilate synthase component I N-terminal" evidence="12">
    <location>
        <begin position="271"/>
        <end position="421"/>
    </location>
</feature>
<dbReference type="PRINTS" id="PR00097">
    <property type="entry name" value="ANTSNTHASEII"/>
</dbReference>
<proteinExistence type="inferred from homology"/>
<dbReference type="NCBIfam" id="TIGR01823">
    <property type="entry name" value="PabB-fungal"/>
    <property type="match status" value="1"/>
</dbReference>
<dbReference type="SUPFAM" id="SSF52317">
    <property type="entry name" value="Class I glutamine amidotransferase-like"/>
    <property type="match status" value="1"/>
</dbReference>
<dbReference type="Pfam" id="PF00117">
    <property type="entry name" value="GATase"/>
    <property type="match status" value="1"/>
</dbReference>
<evidence type="ECO:0000259" key="11">
    <source>
        <dbReference type="Pfam" id="PF00425"/>
    </source>
</evidence>
<evidence type="ECO:0000256" key="8">
    <source>
        <dbReference type="ARBA" id="ARBA00031329"/>
    </source>
</evidence>
<accession>A0A9P6WE27</accession>
<dbReference type="InterPro" id="IPR010117">
    <property type="entry name" value="PabB_fungal"/>
</dbReference>
<dbReference type="Proteomes" id="UP000750334">
    <property type="component" value="Unassembled WGS sequence"/>
</dbReference>
<dbReference type="InterPro" id="IPR015890">
    <property type="entry name" value="Chorismate_C"/>
</dbReference>
<evidence type="ECO:0000256" key="2">
    <source>
        <dbReference type="ARBA" id="ARBA00005009"/>
    </source>
</evidence>
<dbReference type="AlphaFoldDB" id="A0A9P6WE27"/>
<evidence type="ECO:0000313" key="13">
    <source>
        <dbReference type="EMBL" id="KAG0671767.1"/>
    </source>
</evidence>